<proteinExistence type="predicted"/>
<feature type="coiled-coil region" evidence="1">
    <location>
        <begin position="69"/>
        <end position="128"/>
    </location>
</feature>
<evidence type="ECO:0000313" key="2">
    <source>
        <dbReference type="EMBL" id="EKX48048.1"/>
    </source>
</evidence>
<reference evidence="3" key="3">
    <citation type="submission" date="2015-06" db="UniProtKB">
        <authorList>
            <consortium name="EnsemblProtists"/>
        </authorList>
    </citation>
    <scope>IDENTIFICATION</scope>
</reference>
<reference evidence="4" key="2">
    <citation type="submission" date="2012-11" db="EMBL/GenBank/DDBJ databases">
        <authorList>
            <person name="Kuo A."/>
            <person name="Curtis B.A."/>
            <person name="Tanifuji G."/>
            <person name="Burki F."/>
            <person name="Gruber A."/>
            <person name="Irimia M."/>
            <person name="Maruyama S."/>
            <person name="Arias M.C."/>
            <person name="Ball S.G."/>
            <person name="Gile G.H."/>
            <person name="Hirakawa Y."/>
            <person name="Hopkins J.F."/>
            <person name="Rensing S.A."/>
            <person name="Schmutz J."/>
            <person name="Symeonidi A."/>
            <person name="Elias M."/>
            <person name="Eveleigh R.J."/>
            <person name="Herman E.K."/>
            <person name="Klute M.J."/>
            <person name="Nakayama T."/>
            <person name="Obornik M."/>
            <person name="Reyes-Prieto A."/>
            <person name="Armbrust E.V."/>
            <person name="Aves S.J."/>
            <person name="Beiko R.G."/>
            <person name="Coutinho P."/>
            <person name="Dacks J.B."/>
            <person name="Durnford D.G."/>
            <person name="Fast N.M."/>
            <person name="Green B.R."/>
            <person name="Grisdale C."/>
            <person name="Hempe F."/>
            <person name="Henrissat B."/>
            <person name="Hoppner M.P."/>
            <person name="Ishida K.-I."/>
            <person name="Kim E."/>
            <person name="Koreny L."/>
            <person name="Kroth P.G."/>
            <person name="Liu Y."/>
            <person name="Malik S.-B."/>
            <person name="Maier U.G."/>
            <person name="McRose D."/>
            <person name="Mock T."/>
            <person name="Neilson J.A."/>
            <person name="Onodera N.T."/>
            <person name="Poole A.M."/>
            <person name="Pritham E.J."/>
            <person name="Richards T.A."/>
            <person name="Rocap G."/>
            <person name="Roy S.W."/>
            <person name="Sarai C."/>
            <person name="Schaack S."/>
            <person name="Shirato S."/>
            <person name="Slamovits C.H."/>
            <person name="Spencer D.F."/>
            <person name="Suzuki S."/>
            <person name="Worden A.Z."/>
            <person name="Zauner S."/>
            <person name="Barry K."/>
            <person name="Bell C."/>
            <person name="Bharti A.K."/>
            <person name="Crow J.A."/>
            <person name="Grimwood J."/>
            <person name="Kramer R."/>
            <person name="Lindquist E."/>
            <person name="Lucas S."/>
            <person name="Salamov A."/>
            <person name="McFadden G.I."/>
            <person name="Lane C.E."/>
            <person name="Keeling P.J."/>
            <person name="Gray M.W."/>
            <person name="Grigoriev I.V."/>
            <person name="Archibald J.M."/>
        </authorList>
    </citation>
    <scope>NUCLEOTIDE SEQUENCE</scope>
    <source>
        <strain evidence="4">CCMP2712</strain>
    </source>
</reference>
<dbReference type="EnsemblProtists" id="EKX48048">
    <property type="protein sequence ID" value="EKX48048"/>
    <property type="gene ID" value="GUITHDRAFT_106129"/>
</dbReference>
<keyword evidence="1" id="KW-0175">Coiled coil</keyword>
<reference evidence="2 4" key="1">
    <citation type="journal article" date="2012" name="Nature">
        <title>Algal genomes reveal evolutionary mosaicism and the fate of nucleomorphs.</title>
        <authorList>
            <consortium name="DOE Joint Genome Institute"/>
            <person name="Curtis B.A."/>
            <person name="Tanifuji G."/>
            <person name="Burki F."/>
            <person name="Gruber A."/>
            <person name="Irimia M."/>
            <person name="Maruyama S."/>
            <person name="Arias M.C."/>
            <person name="Ball S.G."/>
            <person name="Gile G.H."/>
            <person name="Hirakawa Y."/>
            <person name="Hopkins J.F."/>
            <person name="Kuo A."/>
            <person name="Rensing S.A."/>
            <person name="Schmutz J."/>
            <person name="Symeonidi A."/>
            <person name="Elias M."/>
            <person name="Eveleigh R.J."/>
            <person name="Herman E.K."/>
            <person name="Klute M.J."/>
            <person name="Nakayama T."/>
            <person name="Obornik M."/>
            <person name="Reyes-Prieto A."/>
            <person name="Armbrust E.V."/>
            <person name="Aves S.J."/>
            <person name="Beiko R.G."/>
            <person name="Coutinho P."/>
            <person name="Dacks J.B."/>
            <person name="Durnford D.G."/>
            <person name="Fast N.M."/>
            <person name="Green B.R."/>
            <person name="Grisdale C.J."/>
            <person name="Hempel F."/>
            <person name="Henrissat B."/>
            <person name="Hoppner M.P."/>
            <person name="Ishida K."/>
            <person name="Kim E."/>
            <person name="Koreny L."/>
            <person name="Kroth P.G."/>
            <person name="Liu Y."/>
            <person name="Malik S.B."/>
            <person name="Maier U.G."/>
            <person name="McRose D."/>
            <person name="Mock T."/>
            <person name="Neilson J.A."/>
            <person name="Onodera N.T."/>
            <person name="Poole A.M."/>
            <person name="Pritham E.J."/>
            <person name="Richards T.A."/>
            <person name="Rocap G."/>
            <person name="Roy S.W."/>
            <person name="Sarai C."/>
            <person name="Schaack S."/>
            <person name="Shirato S."/>
            <person name="Slamovits C.H."/>
            <person name="Spencer D.F."/>
            <person name="Suzuki S."/>
            <person name="Worden A.Z."/>
            <person name="Zauner S."/>
            <person name="Barry K."/>
            <person name="Bell C."/>
            <person name="Bharti A.K."/>
            <person name="Crow J.A."/>
            <person name="Grimwood J."/>
            <person name="Kramer R."/>
            <person name="Lindquist E."/>
            <person name="Lucas S."/>
            <person name="Salamov A."/>
            <person name="McFadden G.I."/>
            <person name="Lane C.E."/>
            <person name="Keeling P.J."/>
            <person name="Gray M.W."/>
            <person name="Grigoriev I.V."/>
            <person name="Archibald J.M."/>
        </authorList>
    </citation>
    <scope>NUCLEOTIDE SEQUENCE</scope>
    <source>
        <strain evidence="2 4">CCMP2712</strain>
    </source>
</reference>
<keyword evidence="4" id="KW-1185">Reference proteome</keyword>
<protein>
    <submittedName>
        <fullName evidence="2 3">Uncharacterized protein</fullName>
    </submittedName>
</protein>
<sequence length="533" mass="61572">MIGKPRMALEGSMNMRIAQLDRMFLAPQLVTDINVNKAAKEDSMRKAYLQEVDPLKAQMKETIVVTQQVQIQRSEIAKLRQDYENCRQHCALLESEHEDQLKQFRSERAKLQEQLRAMQRLDEERNEELIHNRKETSRLHAMVGSLQEKAAKLESKCLETASRSHSLEMELRAQVATLMEARLKLEDEVHTLKLEQETWSMKTANFNKEVKRVAMLEAKLPKSLERLVQRMDELKLDFNLTFSELIENVTGEFKLIVTSLARLKKVHKLLSVSLQRKVHIFRNMAMEADKRCLLEKECARLRGELSKESEICHKALETAAALERELHDKQLESTDQLQHMISSQKNKSLQDKDSSQKLIDELRSSMSTYVESQHLALKAQARAERERDQLADLVRDLSHKGSLAAERLRESSEQLQALQADVEKLKQEVSQRDMALKTLALRLEASQELQIRVQTRGNDKLCQTDPFLALEAENSILSTSDRIASLMQEVEDARRCERKLKEQVSSLEHDGRVADSMIELLSVQVAKFRQERE</sequence>
<evidence type="ECO:0000313" key="4">
    <source>
        <dbReference type="Proteomes" id="UP000011087"/>
    </source>
</evidence>
<feature type="coiled-coil region" evidence="1">
    <location>
        <begin position="483"/>
        <end position="510"/>
    </location>
</feature>
<dbReference type="EMBL" id="JH992987">
    <property type="protein sequence ID" value="EKX48048.1"/>
    <property type="molecule type" value="Genomic_DNA"/>
</dbReference>
<feature type="coiled-coil region" evidence="1">
    <location>
        <begin position="376"/>
        <end position="435"/>
    </location>
</feature>
<accession>L1JHP8</accession>
<gene>
    <name evidence="2" type="ORF">GUITHDRAFT_106129</name>
</gene>
<feature type="coiled-coil region" evidence="1">
    <location>
        <begin position="168"/>
        <end position="195"/>
    </location>
</feature>
<dbReference type="Proteomes" id="UP000011087">
    <property type="component" value="Unassembled WGS sequence"/>
</dbReference>
<dbReference type="KEGG" id="gtt:GUITHDRAFT_106129"/>
<evidence type="ECO:0000256" key="1">
    <source>
        <dbReference type="SAM" id="Coils"/>
    </source>
</evidence>
<evidence type="ECO:0000313" key="3">
    <source>
        <dbReference type="EnsemblProtists" id="EKX48048"/>
    </source>
</evidence>
<name>L1JHP8_GUITC</name>
<dbReference type="AlphaFoldDB" id="L1JHP8"/>
<dbReference type="HOGENOM" id="CLU_511388_0_0_1"/>
<dbReference type="GeneID" id="17304734"/>
<dbReference type="RefSeq" id="XP_005835028.1">
    <property type="nucleotide sequence ID" value="XM_005834971.1"/>
</dbReference>
<organism evidence="2">
    <name type="scientific">Guillardia theta (strain CCMP2712)</name>
    <name type="common">Cryptophyte</name>
    <dbReference type="NCBI Taxonomy" id="905079"/>
    <lineage>
        <taxon>Eukaryota</taxon>
        <taxon>Cryptophyceae</taxon>
        <taxon>Pyrenomonadales</taxon>
        <taxon>Geminigeraceae</taxon>
        <taxon>Guillardia</taxon>
    </lineage>
</organism>
<dbReference type="PaxDb" id="55529-EKX48048"/>